<organism evidence="1 2">
    <name type="scientific">Helicobacter zhangjianzhongii</name>
    <dbReference type="NCBI Taxonomy" id="2974574"/>
    <lineage>
        <taxon>Bacteria</taxon>
        <taxon>Pseudomonadati</taxon>
        <taxon>Campylobacterota</taxon>
        <taxon>Epsilonproteobacteria</taxon>
        <taxon>Campylobacterales</taxon>
        <taxon>Helicobacteraceae</taxon>
        <taxon>Helicobacter</taxon>
    </lineage>
</organism>
<dbReference type="EMBL" id="JANURN010000003">
    <property type="protein sequence ID" value="MDL0081875.1"/>
    <property type="molecule type" value="Genomic_DNA"/>
</dbReference>
<protein>
    <submittedName>
        <fullName evidence="1">Uncharacterized protein</fullName>
    </submittedName>
</protein>
<dbReference type="Proteomes" id="UP001173802">
    <property type="component" value="Unassembled WGS sequence"/>
</dbReference>
<accession>A0ACC6FRX2</accession>
<gene>
    <name evidence="1" type="ORF">NYG90_04160</name>
</gene>
<comment type="caution">
    <text evidence="1">The sequence shown here is derived from an EMBL/GenBank/DDBJ whole genome shotgun (WGS) entry which is preliminary data.</text>
</comment>
<evidence type="ECO:0000313" key="2">
    <source>
        <dbReference type="Proteomes" id="UP001173802"/>
    </source>
</evidence>
<sequence length="401" mass="42830">MKGFNKLLLVSAVLSAALSQVSAYKVIDEDDKVVDVYGSVRGYVGYGAAAAGVDTLNNGSTTSSIGYGPYGGAFYGLQTNSRLGVKAKVGNFQAQTELGLSETDGFRQMWGSYTFGSAGTLLFGKADSPSVAKSSFSSDVSNTDQGHQGFSGPNTANRRFQVTYSIAGLSIGLVSDQPTVIDAQVQRGETIPRIAANYNYQNEDKTLDFQVGGAYKYFNKGSLGLGDDGLAKGRFLNGSGSAFHIFAALKSQAMDKRLFFSGMLHYGVNGDLYNEQATKFNDGGYKHSDLITSNMSVASNVHRAGIYAESGYQFSDMLSGVLGLGYQYTSVISSISNQKTAAAQTYMVMAQLPIKFDKGFRLTPQIGYYGGVLGQDSDNSNASTIEVKHGLIAFVQARYDF</sequence>
<reference evidence="1 2" key="1">
    <citation type="journal article" date="2023" name="Microorganisms">
        <title>Isolation and Genomic Characteristics of Cat-Borne Campylobacter felis sp. nov. and Sheep-Borne Campylobacter ovis sp. nov.</title>
        <authorList>
            <person name="Wang H."/>
            <person name="Li Y."/>
            <person name="Gu Y."/>
            <person name="Zhou G."/>
            <person name="Chen X."/>
            <person name="Zhang X."/>
            <person name="Shao Z."/>
            <person name="Zhang J."/>
            <person name="Zhang M."/>
        </authorList>
    </citation>
    <scope>NUCLEOTIDE SEQUENCE [LARGE SCALE GENOMIC DNA]</scope>
    <source>
        <strain evidence="1 2">XJK30-2</strain>
    </source>
</reference>
<keyword evidence="2" id="KW-1185">Reference proteome</keyword>
<name>A0ACC6FRX2_9HELI</name>
<evidence type="ECO:0000313" key="1">
    <source>
        <dbReference type="EMBL" id="MDL0081875.1"/>
    </source>
</evidence>
<proteinExistence type="predicted"/>